<gene>
    <name evidence="2" type="ORF">CPA40_03740</name>
</gene>
<protein>
    <submittedName>
        <fullName evidence="2">Uncharacterized protein</fullName>
    </submittedName>
</protein>
<comment type="caution">
    <text evidence="2">The sequence shown here is derived from an EMBL/GenBank/DDBJ whole genome shotgun (WGS) entry which is preliminary data.</text>
</comment>
<evidence type="ECO:0000313" key="3">
    <source>
        <dbReference type="Proteomes" id="UP000240228"/>
    </source>
</evidence>
<organism evidence="2 3">
    <name type="scientific">Bifidobacterium callitrichos</name>
    <dbReference type="NCBI Taxonomy" id="762209"/>
    <lineage>
        <taxon>Bacteria</taxon>
        <taxon>Bacillati</taxon>
        <taxon>Actinomycetota</taxon>
        <taxon>Actinomycetes</taxon>
        <taxon>Bifidobacteriales</taxon>
        <taxon>Bifidobacteriaceae</taxon>
        <taxon>Bifidobacterium</taxon>
    </lineage>
</organism>
<proteinExistence type="predicted"/>
<reference evidence="3" key="1">
    <citation type="submission" date="2017-09" db="EMBL/GenBank/DDBJ databases">
        <authorList>
            <person name="Sela D.A."/>
            <person name="Albert K."/>
        </authorList>
    </citation>
    <scope>NUCLEOTIDE SEQUENCE [LARGE SCALE GENOMIC DNA]</scope>
    <source>
        <strain evidence="3">UMA51805</strain>
    </source>
</reference>
<evidence type="ECO:0000313" key="2">
    <source>
        <dbReference type="EMBL" id="PST46784.1"/>
    </source>
</evidence>
<feature type="region of interest" description="Disordered" evidence="1">
    <location>
        <begin position="44"/>
        <end position="65"/>
    </location>
</feature>
<accession>A0A2T3GBC1</accession>
<keyword evidence="3" id="KW-1185">Reference proteome</keyword>
<reference evidence="2 3" key="2">
    <citation type="submission" date="2018-03" db="EMBL/GenBank/DDBJ databases">
        <title>The comparative genomics of Bifidobacterium callitrichos reflects dietary carbohydrate utilization within the common marmoset gut.</title>
        <authorList>
            <person name="Rani A."/>
        </authorList>
    </citation>
    <scope>NUCLEOTIDE SEQUENCE [LARGE SCALE GENOMIC DNA]</scope>
    <source>
        <strain evidence="2 3">UMA51805</strain>
    </source>
</reference>
<dbReference type="Proteomes" id="UP000240228">
    <property type="component" value="Unassembled WGS sequence"/>
</dbReference>
<name>A0A2T3GBC1_9BIFI</name>
<dbReference type="AlphaFoldDB" id="A0A2T3GBC1"/>
<feature type="compositionally biased region" description="Polar residues" evidence="1">
    <location>
        <begin position="44"/>
        <end position="56"/>
    </location>
</feature>
<evidence type="ECO:0000256" key="1">
    <source>
        <dbReference type="SAM" id="MobiDB-lite"/>
    </source>
</evidence>
<dbReference type="EMBL" id="NWTX01000004">
    <property type="protein sequence ID" value="PST46784.1"/>
    <property type="molecule type" value="Genomic_DNA"/>
</dbReference>
<sequence length="65" mass="7543">MSHDDNNTYDNRHTACYTEESNKDIEIHPHALQAHHLTREQIESALTSSDDQSNWCMSRPPIRGH</sequence>